<protein>
    <submittedName>
        <fullName evidence="1">Uncharacterized protein</fullName>
    </submittedName>
</protein>
<comment type="caution">
    <text evidence="1">The sequence shown here is derived from an EMBL/GenBank/DDBJ whole genome shotgun (WGS) entry which is preliminary data.</text>
</comment>
<proteinExistence type="predicted"/>
<evidence type="ECO:0000313" key="1">
    <source>
        <dbReference type="EMBL" id="KAK9319856.1"/>
    </source>
</evidence>
<organism evidence="1 2">
    <name type="scientific">Lipomyces orientalis</name>
    <dbReference type="NCBI Taxonomy" id="1233043"/>
    <lineage>
        <taxon>Eukaryota</taxon>
        <taxon>Fungi</taxon>
        <taxon>Dikarya</taxon>
        <taxon>Ascomycota</taxon>
        <taxon>Saccharomycotina</taxon>
        <taxon>Lipomycetes</taxon>
        <taxon>Lipomycetales</taxon>
        <taxon>Lipomycetaceae</taxon>
        <taxon>Lipomyces</taxon>
    </lineage>
</organism>
<reference evidence="2" key="1">
    <citation type="journal article" date="2024" name="Front. Bioeng. Biotechnol.">
        <title>Genome-scale model development and genomic sequencing of the oleaginous clade Lipomyces.</title>
        <authorList>
            <person name="Czajka J.J."/>
            <person name="Han Y."/>
            <person name="Kim J."/>
            <person name="Mondo S.J."/>
            <person name="Hofstad B.A."/>
            <person name="Robles A."/>
            <person name="Haridas S."/>
            <person name="Riley R."/>
            <person name="LaButti K."/>
            <person name="Pangilinan J."/>
            <person name="Andreopoulos W."/>
            <person name="Lipzen A."/>
            <person name="Yan J."/>
            <person name="Wang M."/>
            <person name="Ng V."/>
            <person name="Grigoriev I.V."/>
            <person name="Spatafora J.W."/>
            <person name="Magnuson J.K."/>
            <person name="Baker S.E."/>
            <person name="Pomraning K.R."/>
        </authorList>
    </citation>
    <scope>NUCLEOTIDE SEQUENCE [LARGE SCALE GENOMIC DNA]</scope>
    <source>
        <strain evidence="2">CBS 10300</strain>
    </source>
</reference>
<accession>A0ACC3TG57</accession>
<evidence type="ECO:0000313" key="2">
    <source>
        <dbReference type="Proteomes" id="UP001489719"/>
    </source>
</evidence>
<keyword evidence="2" id="KW-1185">Reference proteome</keyword>
<dbReference type="Proteomes" id="UP001489719">
    <property type="component" value="Unassembled WGS sequence"/>
</dbReference>
<dbReference type="EMBL" id="MU970157">
    <property type="protein sequence ID" value="KAK9319856.1"/>
    <property type="molecule type" value="Genomic_DNA"/>
</dbReference>
<sequence>MPRLAWIGLALLTHFSVAVFTFKIDLLPPLVESSLLWASYHRIRSSLPPPTAMVRGGCPNLALTVSRRIQNERKWRNQT</sequence>
<gene>
    <name evidence="1" type="ORF">V1517DRAFT_331152</name>
</gene>
<name>A0ACC3TG57_9ASCO</name>